<feature type="domain" description="YjiS-like" evidence="1">
    <location>
        <begin position="28"/>
        <end position="55"/>
    </location>
</feature>
<sequence length="72" mass="8067">MTTMTTRRAAALHSSRSSSLLGRLLAMQSLYRQRRALNRLDSAALKDLGLSRAEAQTEATRPIWDAPNHWTS</sequence>
<dbReference type="EMBL" id="CYSF01000018">
    <property type="protein sequence ID" value="CUH85842.1"/>
    <property type="molecule type" value="Genomic_DNA"/>
</dbReference>
<evidence type="ECO:0000313" key="2">
    <source>
        <dbReference type="EMBL" id="CUH85842.1"/>
    </source>
</evidence>
<accession>A0A0P1GSP0</accession>
<keyword evidence="3" id="KW-1185">Reference proteome</keyword>
<dbReference type="OrthoDB" id="8096613at2"/>
<proteinExistence type="predicted"/>
<dbReference type="RefSeq" id="WP_076400182.1">
    <property type="nucleotide sequence ID" value="NZ_CYSF01000018.1"/>
</dbReference>
<dbReference type="Pfam" id="PF06568">
    <property type="entry name" value="YjiS-like"/>
    <property type="match status" value="1"/>
</dbReference>
<evidence type="ECO:0000313" key="3">
    <source>
        <dbReference type="Proteomes" id="UP000051681"/>
    </source>
</evidence>
<organism evidence="2 3">
    <name type="scientific">Thalassovita mediterranea</name>
    <dbReference type="NCBI Taxonomy" id="340021"/>
    <lineage>
        <taxon>Bacteria</taxon>
        <taxon>Pseudomonadati</taxon>
        <taxon>Pseudomonadota</taxon>
        <taxon>Alphaproteobacteria</taxon>
        <taxon>Rhodobacterales</taxon>
        <taxon>Roseobacteraceae</taxon>
        <taxon>Thalassovita</taxon>
    </lineage>
</organism>
<evidence type="ECO:0000259" key="1">
    <source>
        <dbReference type="Pfam" id="PF06568"/>
    </source>
</evidence>
<dbReference type="AlphaFoldDB" id="A0A0P1GSP0"/>
<dbReference type="Proteomes" id="UP000051681">
    <property type="component" value="Unassembled WGS sequence"/>
</dbReference>
<reference evidence="2 3" key="1">
    <citation type="submission" date="2015-09" db="EMBL/GenBank/DDBJ databases">
        <authorList>
            <consortium name="Swine Surveillance"/>
        </authorList>
    </citation>
    <scope>NUCLEOTIDE SEQUENCE [LARGE SCALE GENOMIC DNA]</scope>
    <source>
        <strain evidence="2 3">CECT 8383</strain>
    </source>
</reference>
<dbReference type="STRING" id="340021.TM5383_03085"/>
<gene>
    <name evidence="2" type="ORF">TM5383_03085</name>
</gene>
<dbReference type="InterPro" id="IPR009506">
    <property type="entry name" value="YjiS-like"/>
</dbReference>
<protein>
    <recommendedName>
        <fullName evidence="1">YjiS-like domain-containing protein</fullName>
    </recommendedName>
</protein>
<name>A0A0P1GSP0_9RHOB</name>